<gene>
    <name evidence="13" type="ORF">L2X98_25935</name>
</gene>
<dbReference type="CDD" id="cd05403">
    <property type="entry name" value="NT_KNTase_like"/>
    <property type="match status" value="1"/>
</dbReference>
<comment type="cofactor">
    <cofactor evidence="1">
        <name>Mg(2+)</name>
        <dbReference type="ChEBI" id="CHEBI:18420"/>
    </cofactor>
</comment>
<dbReference type="Gene3D" id="3.30.460.10">
    <property type="entry name" value="Beta Polymerase, domain 2"/>
    <property type="match status" value="1"/>
</dbReference>
<dbReference type="InterPro" id="IPR036165">
    <property type="entry name" value="YefM-like_sf"/>
</dbReference>
<protein>
    <recommendedName>
        <fullName evidence="11">Antitoxin</fullName>
    </recommendedName>
</protein>
<feature type="domain" description="Polymerase nucleotidyl transferase" evidence="12">
    <location>
        <begin position="71"/>
        <end position="145"/>
    </location>
</feature>
<comment type="similarity">
    <text evidence="2 11">Belongs to the phD/YefM antitoxin family.</text>
</comment>
<reference evidence="13" key="1">
    <citation type="submission" date="2022-01" db="EMBL/GenBank/DDBJ databases">
        <title>Microbacterium eymi and Microbacterium rhizovicinus sp. nov., isolated from the rhizospheric soil of Elymus tsukushiensis, a plant native to the Dokdo Islands, Republic of Korea.</title>
        <authorList>
            <person name="Hwang Y.J."/>
        </authorList>
    </citation>
    <scope>NUCLEOTIDE SEQUENCE</scope>
    <source>
        <strain evidence="13">KUDC0405</strain>
    </source>
</reference>
<sequence length="152" mass="16076">MDVIPVADARAGLSGLIARFRADPEADPVVIGTHRRPEVVLLSVQAYRQLTDAGAAGITIDRLRTLKPVIERLAAASGLSGVRVYGSVARGDQRPDSDLDLLVTPEPGATLFDIAQFELDVETVLGVPVSAVPVTALDDTRDQRILAEAVAL</sequence>
<keyword evidence="6" id="KW-0479">Metal-binding</keyword>
<accession>A0ABY5NMH7</accession>
<dbReference type="RefSeq" id="WP_259613033.1">
    <property type="nucleotide sequence ID" value="NZ_CP091139.2"/>
</dbReference>
<keyword evidence="3" id="KW-1277">Toxin-antitoxin system</keyword>
<dbReference type="SUPFAM" id="SSF143120">
    <property type="entry name" value="YefM-like"/>
    <property type="match status" value="1"/>
</dbReference>
<keyword evidence="14" id="KW-1185">Reference proteome</keyword>
<dbReference type="Proteomes" id="UP001054811">
    <property type="component" value="Chromosome"/>
</dbReference>
<evidence type="ECO:0000256" key="5">
    <source>
        <dbReference type="ARBA" id="ARBA00022695"/>
    </source>
</evidence>
<evidence type="ECO:0000256" key="8">
    <source>
        <dbReference type="ARBA" id="ARBA00022840"/>
    </source>
</evidence>
<dbReference type="PANTHER" id="PTHR33571">
    <property type="entry name" value="SSL8005 PROTEIN"/>
    <property type="match status" value="1"/>
</dbReference>
<comment type="similarity">
    <text evidence="10">Belongs to the MntA antitoxin family.</text>
</comment>
<name>A0ABY5NMH7_9MICO</name>
<comment type="function">
    <text evidence="11">Antitoxin component of a type II toxin-antitoxin (TA) system.</text>
</comment>
<proteinExistence type="inferred from homology"/>
<evidence type="ECO:0000256" key="10">
    <source>
        <dbReference type="ARBA" id="ARBA00038276"/>
    </source>
</evidence>
<dbReference type="Pfam" id="PF01909">
    <property type="entry name" value="NTP_transf_2"/>
    <property type="match status" value="1"/>
</dbReference>
<keyword evidence="5" id="KW-0548">Nucleotidyltransferase</keyword>
<dbReference type="Gene3D" id="3.40.1620.10">
    <property type="entry name" value="YefM-like domain"/>
    <property type="match status" value="1"/>
</dbReference>
<organism evidence="13 14">
    <name type="scientific">Microbacterium elymi</name>
    <dbReference type="NCBI Taxonomy" id="2909587"/>
    <lineage>
        <taxon>Bacteria</taxon>
        <taxon>Bacillati</taxon>
        <taxon>Actinomycetota</taxon>
        <taxon>Actinomycetes</taxon>
        <taxon>Micrococcales</taxon>
        <taxon>Microbacteriaceae</taxon>
        <taxon>Microbacterium</taxon>
    </lineage>
</organism>
<evidence type="ECO:0000256" key="3">
    <source>
        <dbReference type="ARBA" id="ARBA00022649"/>
    </source>
</evidence>
<evidence type="ECO:0000313" key="14">
    <source>
        <dbReference type="Proteomes" id="UP001054811"/>
    </source>
</evidence>
<dbReference type="Pfam" id="PF02604">
    <property type="entry name" value="PhdYeFM_antitox"/>
    <property type="match status" value="1"/>
</dbReference>
<evidence type="ECO:0000256" key="9">
    <source>
        <dbReference type="ARBA" id="ARBA00022842"/>
    </source>
</evidence>
<dbReference type="InterPro" id="IPR002934">
    <property type="entry name" value="Polymerase_NTP_transf_dom"/>
</dbReference>
<dbReference type="EMBL" id="CP091139">
    <property type="protein sequence ID" value="UUT36375.1"/>
    <property type="molecule type" value="Genomic_DNA"/>
</dbReference>
<dbReference type="InterPro" id="IPR006442">
    <property type="entry name" value="Antitoxin_Phd/YefM"/>
</dbReference>
<keyword evidence="7" id="KW-0547">Nucleotide-binding</keyword>
<evidence type="ECO:0000256" key="11">
    <source>
        <dbReference type="RuleBase" id="RU362080"/>
    </source>
</evidence>
<dbReference type="PANTHER" id="PTHR33571:SF12">
    <property type="entry name" value="BSL3053 PROTEIN"/>
    <property type="match status" value="1"/>
</dbReference>
<evidence type="ECO:0000256" key="6">
    <source>
        <dbReference type="ARBA" id="ARBA00022723"/>
    </source>
</evidence>
<evidence type="ECO:0000259" key="12">
    <source>
        <dbReference type="Pfam" id="PF01909"/>
    </source>
</evidence>
<dbReference type="InterPro" id="IPR043519">
    <property type="entry name" value="NT_sf"/>
</dbReference>
<dbReference type="InterPro" id="IPR052038">
    <property type="entry name" value="Type-VII_TA_antitoxin"/>
</dbReference>
<evidence type="ECO:0000256" key="7">
    <source>
        <dbReference type="ARBA" id="ARBA00022741"/>
    </source>
</evidence>
<dbReference type="SUPFAM" id="SSF81301">
    <property type="entry name" value="Nucleotidyltransferase"/>
    <property type="match status" value="1"/>
</dbReference>
<evidence type="ECO:0000256" key="4">
    <source>
        <dbReference type="ARBA" id="ARBA00022679"/>
    </source>
</evidence>
<evidence type="ECO:0000256" key="1">
    <source>
        <dbReference type="ARBA" id="ARBA00001946"/>
    </source>
</evidence>
<keyword evidence="4" id="KW-0808">Transferase</keyword>
<evidence type="ECO:0000256" key="2">
    <source>
        <dbReference type="ARBA" id="ARBA00009981"/>
    </source>
</evidence>
<evidence type="ECO:0000313" key="13">
    <source>
        <dbReference type="EMBL" id="UUT36375.1"/>
    </source>
</evidence>
<keyword evidence="9" id="KW-0460">Magnesium</keyword>
<keyword evidence="8" id="KW-0067">ATP-binding</keyword>